<comment type="caution">
    <text evidence="2">The sequence shown here is derived from an EMBL/GenBank/DDBJ whole genome shotgun (WGS) entry which is preliminary data.</text>
</comment>
<dbReference type="RefSeq" id="WP_187256939.1">
    <property type="nucleotide sequence ID" value="NZ_JBHULF010000007.1"/>
</dbReference>
<organism evidence="2 3">
    <name type="scientific">Flavihumibacter stibioxidans</name>
    <dbReference type="NCBI Taxonomy" id="1834163"/>
    <lineage>
        <taxon>Bacteria</taxon>
        <taxon>Pseudomonadati</taxon>
        <taxon>Bacteroidota</taxon>
        <taxon>Chitinophagia</taxon>
        <taxon>Chitinophagales</taxon>
        <taxon>Chitinophagaceae</taxon>
        <taxon>Flavihumibacter</taxon>
    </lineage>
</organism>
<sequence>MKRWLILVMMILSYPFSIIAQEEKNAVVSFSAYLEAYYGYDFNRPEGDERPGFIYSHNRHNEVNLNIGYVKAGLIAPGARANLALAAGTYMNANYAAEPGVLKNIFEANVGIKLAKSANLWLDAGIMPSHIGFESAIGKDCRTVTRSMMADNSPYYEAGIKLSYTSANEKMQAAFLWLNGWQRIRRVSGNSTPSFGTQLQYKPSGNVTLNWSSFLGTDYPDSLRKMRYFNNFYGIFQLEKRVELTAGFDLGLEQRYKGMAEMNHWLTPVIIARYSHSDKWAMAARAEYYHDPEEVIIRTAKGEGFSVFGASFNMDFFPAKQVAVRLEGKWLRGREPVFVRSGIPVSSSPLVTVSFAAAF</sequence>
<keyword evidence="1" id="KW-0732">Signal</keyword>
<dbReference type="InterPro" id="IPR011486">
    <property type="entry name" value="BBP2"/>
</dbReference>
<evidence type="ECO:0000313" key="3">
    <source>
        <dbReference type="Proteomes" id="UP000765802"/>
    </source>
</evidence>
<dbReference type="Pfam" id="PF07642">
    <property type="entry name" value="BBP2"/>
    <property type="match status" value="1"/>
</dbReference>
<proteinExistence type="predicted"/>
<feature type="signal peptide" evidence="1">
    <location>
        <begin position="1"/>
        <end position="20"/>
    </location>
</feature>
<protein>
    <recommendedName>
        <fullName evidence="4">Beta-barrel porin-2, OmpL-like. bbp2</fullName>
    </recommendedName>
</protein>
<evidence type="ECO:0000313" key="2">
    <source>
        <dbReference type="EMBL" id="MBC6491608.1"/>
    </source>
</evidence>
<evidence type="ECO:0000256" key="1">
    <source>
        <dbReference type="SAM" id="SignalP"/>
    </source>
</evidence>
<reference evidence="2 3" key="1">
    <citation type="submission" date="2016-07" db="EMBL/GenBank/DDBJ databases">
        <title>Genome analysis of Flavihumibacter stibioxidans YS-17.</title>
        <authorList>
            <person name="Shi K."/>
            <person name="Han Y."/>
            <person name="Wang G."/>
        </authorList>
    </citation>
    <scope>NUCLEOTIDE SEQUENCE [LARGE SCALE GENOMIC DNA]</scope>
    <source>
        <strain evidence="2 3">YS-17</strain>
    </source>
</reference>
<name>A0ABR7M9B0_9BACT</name>
<accession>A0ABR7M9B0</accession>
<gene>
    <name evidence="2" type="ORF">BC349_11150</name>
</gene>
<keyword evidence="3" id="KW-1185">Reference proteome</keyword>
<feature type="chain" id="PRO_5046894782" description="Beta-barrel porin-2, OmpL-like. bbp2" evidence="1">
    <location>
        <begin position="21"/>
        <end position="359"/>
    </location>
</feature>
<dbReference type="Proteomes" id="UP000765802">
    <property type="component" value="Unassembled WGS sequence"/>
</dbReference>
<dbReference type="EMBL" id="MBUA01000023">
    <property type="protein sequence ID" value="MBC6491608.1"/>
    <property type="molecule type" value="Genomic_DNA"/>
</dbReference>
<evidence type="ECO:0008006" key="4">
    <source>
        <dbReference type="Google" id="ProtNLM"/>
    </source>
</evidence>